<reference evidence="16" key="1">
    <citation type="submission" date="2022-10" db="EMBL/GenBank/DDBJ databases">
        <title>Gaoshiqiia sediminis gen. nov., sp. nov., isolated from coastal sediment.</title>
        <authorList>
            <person name="Yu W.X."/>
            <person name="Mu D.S."/>
            <person name="Du J.Z."/>
            <person name="Liang Y.Q."/>
        </authorList>
    </citation>
    <scope>NUCLEOTIDE SEQUENCE</scope>
    <source>
        <strain evidence="16">A06</strain>
    </source>
</reference>
<evidence type="ECO:0000256" key="6">
    <source>
        <dbReference type="ARBA" id="ARBA00008976"/>
    </source>
</evidence>
<comment type="pathway">
    <text evidence="4 14 15">Cofactor biosynthesis; riboflavin biosynthesis; 2-hydroxy-3-oxobutyl phosphate from D-ribulose 5-phosphate: step 1/1.</text>
</comment>
<dbReference type="HAMAP" id="MF_00180">
    <property type="entry name" value="RibB"/>
    <property type="match status" value="1"/>
</dbReference>
<dbReference type="FunFam" id="3.90.870.10:FF:000001">
    <property type="entry name" value="Riboflavin biosynthesis protein RibBA"/>
    <property type="match status" value="1"/>
</dbReference>
<gene>
    <name evidence="14 16" type="primary">ribB</name>
    <name evidence="16" type="ORF">N2K84_03465</name>
</gene>
<comment type="cofactor">
    <cofactor evidence="2">
        <name>Mn(2+)</name>
        <dbReference type="ChEBI" id="CHEBI:29035"/>
    </cofactor>
</comment>
<name>A0AA42C4H2_9BACT</name>
<dbReference type="GO" id="GO:0005829">
    <property type="term" value="C:cytosol"/>
    <property type="evidence" value="ECO:0007669"/>
    <property type="project" value="TreeGrafter"/>
</dbReference>
<dbReference type="Pfam" id="PF00926">
    <property type="entry name" value="DHBP_synthase"/>
    <property type="match status" value="1"/>
</dbReference>
<accession>A0AA42C4H2</accession>
<evidence type="ECO:0000256" key="12">
    <source>
        <dbReference type="ARBA" id="ARBA00023211"/>
    </source>
</evidence>
<feature type="site" description="Essential for catalytic activity" evidence="14">
    <location>
        <position position="130"/>
    </location>
</feature>
<feature type="binding site" evidence="14">
    <location>
        <position position="31"/>
    </location>
    <ligand>
        <name>Mg(2+)</name>
        <dbReference type="ChEBI" id="CHEBI:18420"/>
        <label>2</label>
    </ligand>
</feature>
<feature type="binding site" evidence="14">
    <location>
        <position position="35"/>
    </location>
    <ligand>
        <name>D-ribulose 5-phosphate</name>
        <dbReference type="ChEBI" id="CHEBI:58121"/>
    </ligand>
</feature>
<comment type="similarity">
    <text evidence="5">In the N-terminal section; belongs to the DHBP synthase family.</text>
</comment>
<comment type="subunit">
    <text evidence="14 15">Homodimer.</text>
</comment>
<dbReference type="PANTHER" id="PTHR21327">
    <property type="entry name" value="GTP CYCLOHYDROLASE II-RELATED"/>
    <property type="match status" value="1"/>
</dbReference>
<evidence type="ECO:0000256" key="10">
    <source>
        <dbReference type="ARBA" id="ARBA00022723"/>
    </source>
</evidence>
<evidence type="ECO:0000256" key="5">
    <source>
        <dbReference type="ARBA" id="ARBA00005520"/>
    </source>
</evidence>
<dbReference type="GO" id="GO:0009231">
    <property type="term" value="P:riboflavin biosynthetic process"/>
    <property type="evidence" value="ECO:0007669"/>
    <property type="project" value="UniProtKB-UniRule"/>
</dbReference>
<comment type="caution">
    <text evidence="16">The sequence shown here is derived from an EMBL/GenBank/DDBJ whole genome shotgun (WGS) entry which is preliminary data.</text>
</comment>
<feature type="binding site" evidence="14">
    <location>
        <position position="31"/>
    </location>
    <ligand>
        <name>Mg(2+)</name>
        <dbReference type="ChEBI" id="CHEBI:18420"/>
        <label>1</label>
    </ligand>
</feature>
<dbReference type="GO" id="GO:0000287">
    <property type="term" value="F:magnesium ion binding"/>
    <property type="evidence" value="ECO:0007669"/>
    <property type="project" value="UniProtKB-UniRule"/>
</dbReference>
<dbReference type="RefSeq" id="WP_282590383.1">
    <property type="nucleotide sequence ID" value="NZ_JAPAAF010000003.1"/>
</dbReference>
<dbReference type="InterPro" id="IPR000422">
    <property type="entry name" value="DHBP_synthase_RibB"/>
</dbReference>
<evidence type="ECO:0000256" key="4">
    <source>
        <dbReference type="ARBA" id="ARBA00004904"/>
    </source>
</evidence>
<evidence type="ECO:0000256" key="7">
    <source>
        <dbReference type="ARBA" id="ARBA00012153"/>
    </source>
</evidence>
<comment type="function">
    <text evidence="3 14 15">Catalyzes the conversion of D-ribulose 5-phosphate to formate and 3,4-dihydroxy-2-butanone 4-phosphate.</text>
</comment>
<comment type="catalytic activity">
    <reaction evidence="1 14 15">
        <text>D-ribulose 5-phosphate = (2S)-2-hydroxy-3-oxobutyl phosphate + formate + H(+)</text>
        <dbReference type="Rhea" id="RHEA:18457"/>
        <dbReference type="ChEBI" id="CHEBI:15378"/>
        <dbReference type="ChEBI" id="CHEBI:15740"/>
        <dbReference type="ChEBI" id="CHEBI:58121"/>
        <dbReference type="ChEBI" id="CHEBI:58830"/>
        <dbReference type="EC" id="4.1.99.12"/>
    </reaction>
</comment>
<dbReference type="SUPFAM" id="SSF55821">
    <property type="entry name" value="YrdC/RibB"/>
    <property type="match status" value="1"/>
</dbReference>
<keyword evidence="11 14" id="KW-0460">Magnesium</keyword>
<comment type="similarity">
    <text evidence="14 15">Belongs to the DHBP synthase family.</text>
</comment>
<dbReference type="PANTHER" id="PTHR21327:SF18">
    <property type="entry name" value="3,4-DIHYDROXY-2-BUTANONE 4-PHOSPHATE SYNTHASE"/>
    <property type="match status" value="1"/>
</dbReference>
<dbReference type="AlphaFoldDB" id="A0AA42C4H2"/>
<evidence type="ECO:0000256" key="3">
    <source>
        <dbReference type="ARBA" id="ARBA00002284"/>
    </source>
</evidence>
<feature type="binding site" evidence="14">
    <location>
        <position position="147"/>
    </location>
    <ligand>
        <name>Mg(2+)</name>
        <dbReference type="ChEBI" id="CHEBI:18420"/>
        <label>2</label>
    </ligand>
</feature>
<dbReference type="GO" id="GO:0003935">
    <property type="term" value="F:GTP cyclohydrolase II activity"/>
    <property type="evidence" value="ECO:0007669"/>
    <property type="project" value="TreeGrafter"/>
</dbReference>
<evidence type="ECO:0000256" key="8">
    <source>
        <dbReference type="ARBA" id="ARBA00018836"/>
    </source>
</evidence>
<keyword evidence="12 14" id="KW-0464">Manganese</keyword>
<dbReference type="Gene3D" id="3.90.870.10">
    <property type="entry name" value="DHBP synthase"/>
    <property type="match status" value="1"/>
</dbReference>
<feature type="site" description="Essential for catalytic activity" evidence="14">
    <location>
        <position position="168"/>
    </location>
</feature>
<dbReference type="EMBL" id="JAPAAF010000003">
    <property type="protein sequence ID" value="MCW0481773.1"/>
    <property type="molecule type" value="Genomic_DNA"/>
</dbReference>
<evidence type="ECO:0000313" key="17">
    <source>
        <dbReference type="Proteomes" id="UP001163821"/>
    </source>
</evidence>
<protein>
    <recommendedName>
        <fullName evidence="8 14">3,4-dihydroxy-2-butanone 4-phosphate synthase</fullName>
        <shortName evidence="14 15">DHBP synthase</shortName>
        <ecNumber evidence="7 14">4.1.99.12</ecNumber>
    </recommendedName>
</protein>
<keyword evidence="17" id="KW-1185">Reference proteome</keyword>
<evidence type="ECO:0000256" key="13">
    <source>
        <dbReference type="ARBA" id="ARBA00023239"/>
    </source>
</evidence>
<evidence type="ECO:0000256" key="2">
    <source>
        <dbReference type="ARBA" id="ARBA00001936"/>
    </source>
</evidence>
<keyword evidence="10 14" id="KW-0479">Metal-binding</keyword>
<comment type="similarity">
    <text evidence="6">In the C-terminal section; belongs to the GTP cyclohydrolase II family.</text>
</comment>
<evidence type="ECO:0000256" key="14">
    <source>
        <dbReference type="HAMAP-Rule" id="MF_00180"/>
    </source>
</evidence>
<dbReference type="NCBIfam" id="TIGR00506">
    <property type="entry name" value="ribB"/>
    <property type="match status" value="1"/>
</dbReference>
<dbReference type="EC" id="4.1.99.12" evidence="7 14"/>
<dbReference type="GO" id="GO:0008686">
    <property type="term" value="F:3,4-dihydroxy-2-butanone-4-phosphate synthase activity"/>
    <property type="evidence" value="ECO:0007669"/>
    <property type="project" value="UniProtKB-UniRule"/>
</dbReference>
<keyword evidence="13 14" id="KW-0456">Lyase</keyword>
<evidence type="ECO:0000256" key="1">
    <source>
        <dbReference type="ARBA" id="ARBA00000141"/>
    </source>
</evidence>
<feature type="binding site" evidence="14">
    <location>
        <begin position="144"/>
        <end position="148"/>
    </location>
    <ligand>
        <name>D-ribulose 5-phosphate</name>
        <dbReference type="ChEBI" id="CHEBI:58121"/>
    </ligand>
</feature>
<evidence type="ECO:0000256" key="9">
    <source>
        <dbReference type="ARBA" id="ARBA00022619"/>
    </source>
</evidence>
<sequence length="208" mass="22751">MTKFQYQDIEDAIEEIKKGNIIIVTDDETRENEGDFIAAVELVTPEIVNFMATHGRGLICAALTEERCTELKLARMVQSNTALNSTNFTVSVDLMTQGCTTGISASDRAKTLNALANPQTKPEELGRPGHIFPIIAHPGGLRERPGHTEATVELARLAGLKPAGALVEIMNPDGTMARYSELLVLAQKHGLKLITIKRLTEYLNVKNL</sequence>
<evidence type="ECO:0000256" key="11">
    <source>
        <dbReference type="ARBA" id="ARBA00022842"/>
    </source>
</evidence>
<organism evidence="16 17">
    <name type="scientific">Gaoshiqia sediminis</name>
    <dbReference type="NCBI Taxonomy" id="2986998"/>
    <lineage>
        <taxon>Bacteria</taxon>
        <taxon>Pseudomonadati</taxon>
        <taxon>Bacteroidota</taxon>
        <taxon>Bacteroidia</taxon>
        <taxon>Marinilabiliales</taxon>
        <taxon>Prolixibacteraceae</taxon>
        <taxon>Gaoshiqia</taxon>
    </lineage>
</organism>
<evidence type="ECO:0000313" key="16">
    <source>
        <dbReference type="EMBL" id="MCW0481773.1"/>
    </source>
</evidence>
<comment type="cofactor">
    <cofactor evidence="14 15">
        <name>Mg(2+)</name>
        <dbReference type="ChEBI" id="CHEBI:18420"/>
    </cofactor>
    <cofactor evidence="14 15">
        <name>Mn(2+)</name>
        <dbReference type="ChEBI" id="CHEBI:29035"/>
    </cofactor>
    <text evidence="14 15">Binds 2 divalent metal cations per subunit. Magnesium or manganese.</text>
</comment>
<dbReference type="InterPro" id="IPR017945">
    <property type="entry name" value="DHBP_synth_RibB-like_a/b_dom"/>
</dbReference>
<evidence type="ECO:0000256" key="15">
    <source>
        <dbReference type="RuleBase" id="RU003843"/>
    </source>
</evidence>
<keyword evidence="9 14" id="KW-0686">Riboflavin biosynthesis</keyword>
<dbReference type="Proteomes" id="UP001163821">
    <property type="component" value="Unassembled WGS sequence"/>
</dbReference>
<feature type="binding site" evidence="14">
    <location>
        <begin position="30"/>
        <end position="31"/>
    </location>
    <ligand>
        <name>D-ribulose 5-phosphate</name>
        <dbReference type="ChEBI" id="CHEBI:58121"/>
    </ligand>
</feature>
<proteinExistence type="inferred from homology"/>
<dbReference type="GO" id="GO:0030145">
    <property type="term" value="F:manganese ion binding"/>
    <property type="evidence" value="ECO:0007669"/>
    <property type="project" value="UniProtKB-UniRule"/>
</dbReference>